<protein>
    <submittedName>
        <fullName evidence="2">Sialin</fullName>
    </submittedName>
</protein>
<evidence type="ECO:0000256" key="1">
    <source>
        <dbReference type="SAM" id="Phobius"/>
    </source>
</evidence>
<feature type="transmembrane region" description="Helical" evidence="1">
    <location>
        <begin position="20"/>
        <end position="38"/>
    </location>
</feature>
<accession>A0A8X6U8K8</accession>
<name>A0A8X6U8K8_NEPPI</name>
<reference evidence="2" key="1">
    <citation type="submission" date="2020-08" db="EMBL/GenBank/DDBJ databases">
        <title>Multicomponent nature underlies the extraordinary mechanical properties of spider dragline silk.</title>
        <authorList>
            <person name="Kono N."/>
            <person name="Nakamura H."/>
            <person name="Mori M."/>
            <person name="Yoshida Y."/>
            <person name="Ohtoshi R."/>
            <person name="Malay A.D."/>
            <person name="Moran D.A.P."/>
            <person name="Tomita M."/>
            <person name="Numata K."/>
            <person name="Arakawa K."/>
        </authorList>
    </citation>
    <scope>NUCLEOTIDE SEQUENCE</scope>
</reference>
<sequence length="133" mass="15035">MPNIEGINFTFRRRCELPGVRYLFAGSGFLGFCVIYAIRVNINVAIVAMVNNTAVYDFDNKTHTQECPDPSLPLNTNGTSNEHHTFFNLQTKAVLGCPTISAVKRTLKWWAEFKIFFTLNISFIHIPSAFDAE</sequence>
<feature type="non-terminal residue" evidence="2">
    <location>
        <position position="1"/>
    </location>
</feature>
<evidence type="ECO:0000313" key="3">
    <source>
        <dbReference type="Proteomes" id="UP000887013"/>
    </source>
</evidence>
<keyword evidence="1" id="KW-0472">Membrane</keyword>
<proteinExistence type="predicted"/>
<dbReference type="AlphaFoldDB" id="A0A8X6U8K8"/>
<organism evidence="2 3">
    <name type="scientific">Nephila pilipes</name>
    <name type="common">Giant wood spider</name>
    <name type="synonym">Nephila maculata</name>
    <dbReference type="NCBI Taxonomy" id="299642"/>
    <lineage>
        <taxon>Eukaryota</taxon>
        <taxon>Metazoa</taxon>
        <taxon>Ecdysozoa</taxon>
        <taxon>Arthropoda</taxon>
        <taxon>Chelicerata</taxon>
        <taxon>Arachnida</taxon>
        <taxon>Araneae</taxon>
        <taxon>Araneomorphae</taxon>
        <taxon>Entelegynae</taxon>
        <taxon>Araneoidea</taxon>
        <taxon>Nephilidae</taxon>
        <taxon>Nephila</taxon>
    </lineage>
</organism>
<gene>
    <name evidence="2" type="primary">SLC17A5_15</name>
    <name evidence="2" type="ORF">NPIL_605161</name>
</gene>
<dbReference type="EMBL" id="BMAW01119592">
    <property type="protein sequence ID" value="GFT85484.1"/>
    <property type="molecule type" value="Genomic_DNA"/>
</dbReference>
<keyword evidence="3" id="KW-1185">Reference proteome</keyword>
<keyword evidence="1" id="KW-0812">Transmembrane</keyword>
<evidence type="ECO:0000313" key="2">
    <source>
        <dbReference type="EMBL" id="GFT85484.1"/>
    </source>
</evidence>
<comment type="caution">
    <text evidence="2">The sequence shown here is derived from an EMBL/GenBank/DDBJ whole genome shotgun (WGS) entry which is preliminary data.</text>
</comment>
<dbReference type="Proteomes" id="UP000887013">
    <property type="component" value="Unassembled WGS sequence"/>
</dbReference>
<keyword evidence="1" id="KW-1133">Transmembrane helix</keyword>